<proteinExistence type="predicted"/>
<sequence length="96" mass="10402">MLQIPVVQNIVNIIIDHQRAIIGPLALEQASRVPGVKIAGGEHVEVEAGINPQSLLNQLVKQYETLFGLASVEVCKDAVKELKPTVSANDLPEILR</sequence>
<dbReference type="Proteomes" id="UP000034050">
    <property type="component" value="Unassembled WGS sequence"/>
</dbReference>
<evidence type="ECO:0000313" key="2">
    <source>
        <dbReference type="Proteomes" id="UP000034050"/>
    </source>
</evidence>
<dbReference type="EMBL" id="LCFD01000006">
    <property type="protein sequence ID" value="KKS86812.1"/>
    <property type="molecule type" value="Genomic_DNA"/>
</dbReference>
<protein>
    <submittedName>
        <fullName evidence="1">Uncharacterized protein</fullName>
    </submittedName>
</protein>
<evidence type="ECO:0000313" key="1">
    <source>
        <dbReference type="EMBL" id="KKS86812.1"/>
    </source>
</evidence>
<accession>A0A0G1CMV1</accession>
<name>A0A0G1CMV1_9BACT</name>
<organism evidence="1 2">
    <name type="scientific">Candidatus Gottesmanbacteria bacterium GW2011_GWB1_43_11</name>
    <dbReference type="NCBI Taxonomy" id="1618446"/>
    <lineage>
        <taxon>Bacteria</taxon>
        <taxon>Candidatus Gottesmaniibacteriota</taxon>
    </lineage>
</organism>
<reference evidence="1 2" key="1">
    <citation type="journal article" date="2015" name="Nature">
        <title>rRNA introns, odd ribosomes, and small enigmatic genomes across a large radiation of phyla.</title>
        <authorList>
            <person name="Brown C.T."/>
            <person name="Hug L.A."/>
            <person name="Thomas B.C."/>
            <person name="Sharon I."/>
            <person name="Castelle C.J."/>
            <person name="Singh A."/>
            <person name="Wilkins M.J."/>
            <person name="Williams K.H."/>
            <person name="Banfield J.F."/>
        </authorList>
    </citation>
    <scope>NUCLEOTIDE SEQUENCE [LARGE SCALE GENOMIC DNA]</scope>
</reference>
<dbReference type="STRING" id="1618446.UV61_C0006G0013"/>
<comment type="caution">
    <text evidence="1">The sequence shown here is derived from an EMBL/GenBank/DDBJ whole genome shotgun (WGS) entry which is preliminary data.</text>
</comment>
<gene>
    <name evidence="1" type="ORF">UV61_C0006G0013</name>
</gene>
<dbReference type="AlphaFoldDB" id="A0A0G1CMV1"/>